<dbReference type="Gene3D" id="3.40.50.720">
    <property type="entry name" value="NAD(P)-binding Rossmann-like Domain"/>
    <property type="match status" value="1"/>
</dbReference>
<dbReference type="Proteomes" id="UP000752292">
    <property type="component" value="Unassembled WGS sequence"/>
</dbReference>
<feature type="domain" description="XdhC Rossmann" evidence="2">
    <location>
        <begin position="214"/>
        <end position="356"/>
    </location>
</feature>
<dbReference type="Pfam" id="PF02625">
    <property type="entry name" value="XdhC_CoxI"/>
    <property type="match status" value="1"/>
</dbReference>
<dbReference type="PANTHER" id="PTHR30388:SF6">
    <property type="entry name" value="XANTHINE DEHYDROGENASE SUBUNIT A-RELATED"/>
    <property type="match status" value="1"/>
</dbReference>
<gene>
    <name evidence="3" type="ORF">HY618_00300</name>
</gene>
<accession>A0A932ZS89</accession>
<reference evidence="3" key="1">
    <citation type="submission" date="2020-07" db="EMBL/GenBank/DDBJ databases">
        <title>Huge and variable diversity of episymbiotic CPR bacteria and DPANN archaea in groundwater ecosystems.</title>
        <authorList>
            <person name="He C.Y."/>
            <person name="Keren R."/>
            <person name="Whittaker M."/>
            <person name="Farag I.F."/>
            <person name="Doudna J."/>
            <person name="Cate J.H.D."/>
            <person name="Banfield J.F."/>
        </authorList>
    </citation>
    <scope>NUCLEOTIDE SEQUENCE</scope>
    <source>
        <strain evidence="3">NC_groundwater_1370_Ag_S-0.2um_69_93</strain>
    </source>
</reference>
<organism evidence="3 4">
    <name type="scientific">Tectimicrobiota bacterium</name>
    <dbReference type="NCBI Taxonomy" id="2528274"/>
    <lineage>
        <taxon>Bacteria</taxon>
        <taxon>Pseudomonadati</taxon>
        <taxon>Nitrospinota/Tectimicrobiota group</taxon>
        <taxon>Candidatus Tectimicrobiota</taxon>
    </lineage>
</organism>
<dbReference type="InterPro" id="IPR027051">
    <property type="entry name" value="XdhC_Rossmann_dom"/>
</dbReference>
<comment type="caution">
    <text evidence="3">The sequence shown here is derived from an EMBL/GenBank/DDBJ whole genome shotgun (WGS) entry which is preliminary data.</text>
</comment>
<dbReference type="AlphaFoldDB" id="A0A932ZS89"/>
<protein>
    <submittedName>
        <fullName evidence="3">XdhC family protein</fullName>
    </submittedName>
</protein>
<dbReference type="InterPro" id="IPR003777">
    <property type="entry name" value="XdhC_CoxI"/>
</dbReference>
<dbReference type="PANTHER" id="PTHR30388">
    <property type="entry name" value="ALDEHYDE OXIDOREDUCTASE MOLYBDENUM COFACTOR ASSEMBLY PROTEIN"/>
    <property type="match status" value="1"/>
</dbReference>
<name>A0A932ZS89_UNCTE</name>
<dbReference type="EMBL" id="JACQRX010000014">
    <property type="protein sequence ID" value="MBI4250873.1"/>
    <property type="molecule type" value="Genomic_DNA"/>
</dbReference>
<sequence length="383" mass="41904">MSQQDVYREMYHLKKGGQRGAVATVVARKGSAPMSGDAKMLVRQDGSTAGTVGGGCLEAEVWQAAMNVMESGQPEKLTFDLTAREAGDSGHICGGVVDIMVEPFLAYDNALLAEITEIRSRGGSAALATVIQTGPLGALPIEKRKLLIRRDGSTRGEIPEYTAELWRESSQIIRNGQPSLLSFTSDEIRTGKRRRQPGEDTEIFLEPITSQPLVYLFGGGHVSFCVAQAAHLAGFRVAVAEDRPSFASQERFPMAEAFHVGEFPGIFEKIPVEESDYLAIITRGHANDEVVLEWALKTPARYIGMIGSKSKVLLTYRHLREKGFDQDELLRRVHAPIGLEIGADTPGEIALAIVAEFIRFRRLGEEAGQNGDPSKRIQLRKKA</sequence>
<evidence type="ECO:0000259" key="2">
    <source>
        <dbReference type="Pfam" id="PF13478"/>
    </source>
</evidence>
<dbReference type="InterPro" id="IPR052698">
    <property type="entry name" value="MoCofactor_Util/Proc"/>
</dbReference>
<feature type="domain" description="XdhC- CoxI" evidence="1">
    <location>
        <begin position="15"/>
        <end position="80"/>
    </location>
</feature>
<evidence type="ECO:0000313" key="3">
    <source>
        <dbReference type="EMBL" id="MBI4250873.1"/>
    </source>
</evidence>
<proteinExistence type="predicted"/>
<evidence type="ECO:0000313" key="4">
    <source>
        <dbReference type="Proteomes" id="UP000752292"/>
    </source>
</evidence>
<dbReference type="Pfam" id="PF13478">
    <property type="entry name" value="XdhC_C"/>
    <property type="match status" value="1"/>
</dbReference>
<evidence type="ECO:0000259" key="1">
    <source>
        <dbReference type="Pfam" id="PF02625"/>
    </source>
</evidence>